<dbReference type="AlphaFoldDB" id="A0ABD1L7R5"/>
<evidence type="ECO:0000256" key="1">
    <source>
        <dbReference type="SAM" id="MobiDB-lite"/>
    </source>
</evidence>
<organism evidence="2 3">
    <name type="scientific">Flemingia macrophylla</name>
    <dbReference type="NCBI Taxonomy" id="520843"/>
    <lineage>
        <taxon>Eukaryota</taxon>
        <taxon>Viridiplantae</taxon>
        <taxon>Streptophyta</taxon>
        <taxon>Embryophyta</taxon>
        <taxon>Tracheophyta</taxon>
        <taxon>Spermatophyta</taxon>
        <taxon>Magnoliopsida</taxon>
        <taxon>eudicotyledons</taxon>
        <taxon>Gunneridae</taxon>
        <taxon>Pentapetalae</taxon>
        <taxon>rosids</taxon>
        <taxon>fabids</taxon>
        <taxon>Fabales</taxon>
        <taxon>Fabaceae</taxon>
        <taxon>Papilionoideae</taxon>
        <taxon>50 kb inversion clade</taxon>
        <taxon>NPAAA clade</taxon>
        <taxon>indigoferoid/millettioid clade</taxon>
        <taxon>Phaseoleae</taxon>
        <taxon>Flemingia</taxon>
    </lineage>
</organism>
<dbReference type="Proteomes" id="UP001603857">
    <property type="component" value="Unassembled WGS sequence"/>
</dbReference>
<feature type="compositionally biased region" description="Low complexity" evidence="1">
    <location>
        <begin position="47"/>
        <end position="56"/>
    </location>
</feature>
<name>A0ABD1L7R5_9FABA</name>
<accession>A0ABD1L7R5</accession>
<proteinExistence type="predicted"/>
<keyword evidence="3" id="KW-1185">Reference proteome</keyword>
<gene>
    <name evidence="2" type="ORF">Fmac_028387</name>
</gene>
<sequence length="94" mass="10449">MSKSAIFCGFRKKKLSFVSSEKRRAGTSVSSEKRRVASMSSEKKESVNLSSSSSGCSTVEDQAEIDRIKANVDKSRKALQTLGYVELTFEDFLR</sequence>
<comment type="caution">
    <text evidence="2">The sequence shown here is derived from an EMBL/GenBank/DDBJ whole genome shotgun (WGS) entry which is preliminary data.</text>
</comment>
<reference evidence="2 3" key="1">
    <citation type="submission" date="2024-08" db="EMBL/GenBank/DDBJ databases">
        <title>Insights into the chromosomal genome structure of Flemingia macrophylla.</title>
        <authorList>
            <person name="Ding Y."/>
            <person name="Zhao Y."/>
            <person name="Bi W."/>
            <person name="Wu M."/>
            <person name="Zhao G."/>
            <person name="Gong Y."/>
            <person name="Li W."/>
            <person name="Zhang P."/>
        </authorList>
    </citation>
    <scope>NUCLEOTIDE SEQUENCE [LARGE SCALE GENOMIC DNA]</scope>
    <source>
        <strain evidence="2">DYQJB</strain>
        <tissue evidence="2">Leaf</tissue>
    </source>
</reference>
<protein>
    <submittedName>
        <fullName evidence="2">Uncharacterized protein</fullName>
    </submittedName>
</protein>
<dbReference type="EMBL" id="JBGMDY010000010">
    <property type="protein sequence ID" value="KAL2319418.1"/>
    <property type="molecule type" value="Genomic_DNA"/>
</dbReference>
<evidence type="ECO:0000313" key="2">
    <source>
        <dbReference type="EMBL" id="KAL2319418.1"/>
    </source>
</evidence>
<evidence type="ECO:0000313" key="3">
    <source>
        <dbReference type="Proteomes" id="UP001603857"/>
    </source>
</evidence>
<feature type="region of interest" description="Disordered" evidence="1">
    <location>
        <begin position="22"/>
        <end position="56"/>
    </location>
</feature>
<feature type="compositionally biased region" description="Basic and acidic residues" evidence="1">
    <location>
        <begin position="31"/>
        <end position="46"/>
    </location>
</feature>